<evidence type="ECO:0000313" key="3">
    <source>
        <dbReference type="Proteomes" id="UP000295411"/>
    </source>
</evidence>
<name>A0A4V3AMY8_9MICC</name>
<comment type="caution">
    <text evidence="2">The sequence shown here is derived from an EMBL/GenBank/DDBJ whole genome shotgun (WGS) entry which is preliminary data.</text>
</comment>
<gene>
    <name evidence="2" type="ORF">E2F48_07605</name>
</gene>
<proteinExistence type="predicted"/>
<evidence type="ECO:0000313" key="2">
    <source>
        <dbReference type="EMBL" id="TDK27002.1"/>
    </source>
</evidence>
<dbReference type="Pfam" id="PF13699">
    <property type="entry name" value="eCIS_core"/>
    <property type="match status" value="1"/>
</dbReference>
<dbReference type="InterPro" id="IPR025295">
    <property type="entry name" value="eCIS_core_dom"/>
</dbReference>
<protein>
    <submittedName>
        <fullName evidence="2">DUF4157 domain-containing protein</fullName>
    </submittedName>
</protein>
<accession>A0A4V3AMY8</accession>
<dbReference type="AlphaFoldDB" id="A0A4V3AMY8"/>
<dbReference type="Proteomes" id="UP000295411">
    <property type="component" value="Unassembled WGS sequence"/>
</dbReference>
<organism evidence="2 3">
    <name type="scientific">Arthrobacter crusticola</name>
    <dbReference type="NCBI Taxonomy" id="2547960"/>
    <lineage>
        <taxon>Bacteria</taxon>
        <taxon>Bacillati</taxon>
        <taxon>Actinomycetota</taxon>
        <taxon>Actinomycetes</taxon>
        <taxon>Micrococcales</taxon>
        <taxon>Micrococcaceae</taxon>
        <taxon>Arthrobacter</taxon>
    </lineage>
</organism>
<dbReference type="RefSeq" id="WP_133403347.1">
    <property type="nucleotide sequence ID" value="NZ_SMTK01000002.1"/>
</dbReference>
<feature type="domain" description="eCIS core" evidence="1">
    <location>
        <begin position="52"/>
        <end position="86"/>
    </location>
</feature>
<dbReference type="EMBL" id="SMTK01000002">
    <property type="protein sequence ID" value="TDK27002.1"/>
    <property type="molecule type" value="Genomic_DNA"/>
</dbReference>
<dbReference type="OrthoDB" id="3296472at2"/>
<sequence>MSSAGAVASALNWLNLSTPCALLLARARGCTLSPGPGGIIIAEGWTGRLPIAGAFTVGSVVFLRGPRSRAGTALLAHEARHSLQYAACLGLPFLPLYFAAAAWSVLRTGDPASLNPFERHAGLADGGYRQRPVRSLRSAAAAVIRRR</sequence>
<reference evidence="2 3" key="1">
    <citation type="submission" date="2019-03" db="EMBL/GenBank/DDBJ databases">
        <title>Arthrobacter sp. nov., an bacterium isolated from biocrust in Mu Us Desert.</title>
        <authorList>
            <person name="Lixiong L."/>
        </authorList>
    </citation>
    <scope>NUCLEOTIDE SEQUENCE [LARGE SCALE GENOMIC DNA]</scope>
    <source>
        <strain evidence="2 3">SLN-3</strain>
    </source>
</reference>
<keyword evidence="3" id="KW-1185">Reference proteome</keyword>
<evidence type="ECO:0000259" key="1">
    <source>
        <dbReference type="Pfam" id="PF13699"/>
    </source>
</evidence>